<dbReference type="PRINTS" id="PR00035">
    <property type="entry name" value="HTHGNTR"/>
</dbReference>
<evidence type="ECO:0000256" key="1">
    <source>
        <dbReference type="ARBA" id="ARBA00023015"/>
    </source>
</evidence>
<keyword evidence="3" id="KW-0804">Transcription</keyword>
<feature type="domain" description="HTH gntR-type" evidence="4">
    <location>
        <begin position="10"/>
        <end position="80"/>
    </location>
</feature>
<dbReference type="SUPFAM" id="SSF46785">
    <property type="entry name" value="Winged helix' DNA-binding domain"/>
    <property type="match status" value="1"/>
</dbReference>
<evidence type="ECO:0000259" key="4">
    <source>
        <dbReference type="PROSITE" id="PS50949"/>
    </source>
</evidence>
<dbReference type="InterPro" id="IPR036390">
    <property type="entry name" value="WH_DNA-bd_sf"/>
</dbReference>
<evidence type="ECO:0000256" key="2">
    <source>
        <dbReference type="ARBA" id="ARBA00023125"/>
    </source>
</evidence>
<dbReference type="Proteomes" id="UP000464495">
    <property type="component" value="Chromosome"/>
</dbReference>
<dbReference type="SMART" id="SM00895">
    <property type="entry name" value="FCD"/>
    <property type="match status" value="1"/>
</dbReference>
<dbReference type="CDD" id="cd07377">
    <property type="entry name" value="WHTH_GntR"/>
    <property type="match status" value="1"/>
</dbReference>
<keyword evidence="2" id="KW-0238">DNA-binding</keyword>
<dbReference type="Pfam" id="PF07729">
    <property type="entry name" value="FCD"/>
    <property type="match status" value="1"/>
</dbReference>
<dbReference type="PRINTS" id="PR00033">
    <property type="entry name" value="HTHASNC"/>
</dbReference>
<dbReference type="Gene3D" id="1.20.120.530">
    <property type="entry name" value="GntR ligand-binding domain-like"/>
    <property type="match status" value="1"/>
</dbReference>
<protein>
    <submittedName>
        <fullName evidence="5">FCD domain-containing protein</fullName>
    </submittedName>
</protein>
<dbReference type="InterPro" id="IPR000524">
    <property type="entry name" value="Tscrpt_reg_HTH_GntR"/>
</dbReference>
<proteinExistence type="predicted"/>
<evidence type="ECO:0000256" key="3">
    <source>
        <dbReference type="ARBA" id="ARBA00023163"/>
    </source>
</evidence>
<dbReference type="InterPro" id="IPR036388">
    <property type="entry name" value="WH-like_DNA-bd_sf"/>
</dbReference>
<dbReference type="GO" id="GO:0043565">
    <property type="term" value="F:sequence-specific DNA binding"/>
    <property type="evidence" value="ECO:0007669"/>
    <property type="project" value="InterPro"/>
</dbReference>
<dbReference type="Gene3D" id="1.10.10.10">
    <property type="entry name" value="Winged helix-like DNA-binding domain superfamily/Winged helix DNA-binding domain"/>
    <property type="match status" value="1"/>
</dbReference>
<dbReference type="SUPFAM" id="SSF48008">
    <property type="entry name" value="GntR ligand-binding domain-like"/>
    <property type="match status" value="1"/>
</dbReference>
<dbReference type="PANTHER" id="PTHR43537:SF49">
    <property type="entry name" value="TRANSCRIPTIONAL REGULATORY PROTEIN"/>
    <property type="match status" value="1"/>
</dbReference>
<dbReference type="KEGG" id="amaq:GO499_02820"/>
<dbReference type="RefSeq" id="WP_161860766.1">
    <property type="nucleotide sequence ID" value="NZ_CP046620.1"/>
</dbReference>
<gene>
    <name evidence="5" type="ORF">GO499_02820</name>
</gene>
<dbReference type="PANTHER" id="PTHR43537">
    <property type="entry name" value="TRANSCRIPTIONAL REGULATOR, GNTR FAMILY"/>
    <property type="match status" value="1"/>
</dbReference>
<dbReference type="EMBL" id="CP046620">
    <property type="protein sequence ID" value="QHQ34195.1"/>
    <property type="molecule type" value="Genomic_DNA"/>
</dbReference>
<evidence type="ECO:0000313" key="5">
    <source>
        <dbReference type="EMBL" id="QHQ34195.1"/>
    </source>
</evidence>
<evidence type="ECO:0000313" key="6">
    <source>
        <dbReference type="Proteomes" id="UP000464495"/>
    </source>
</evidence>
<dbReference type="AlphaFoldDB" id="A0A6P1SXD0"/>
<dbReference type="InterPro" id="IPR008920">
    <property type="entry name" value="TF_FadR/GntR_C"/>
</dbReference>
<dbReference type="GO" id="GO:0003700">
    <property type="term" value="F:DNA-binding transcription factor activity"/>
    <property type="evidence" value="ECO:0007669"/>
    <property type="project" value="InterPro"/>
</dbReference>
<reference evidence="5 6" key="1">
    <citation type="submission" date="2019-12" db="EMBL/GenBank/DDBJ databases">
        <title>Complete genome sequence of Algicella marina strain 9Alg 56(T) isolated from the red alga Tichocarpus crinitus.</title>
        <authorList>
            <person name="Kim S.-G."/>
            <person name="Nedashkovskaya O.I."/>
        </authorList>
    </citation>
    <scope>NUCLEOTIDE SEQUENCE [LARGE SCALE GENOMIC DNA]</scope>
    <source>
        <strain evidence="5 6">9Alg 56</strain>
    </source>
</reference>
<accession>A0A6P1SXD0</accession>
<sequence>MKLSPIPTNNTLKEQIYEMLRAAIIDMNIYDEDANLRLDERSLSEQLGISRTPLREALSRLEQEGFLEVRPRKGVFVLRKTMDDVLDMIVAWAALESMAARLSVTNATDKQIAALRKHAMSHSASSARADLSEYSDANIRFHQMIFEMCGSAQLKDMAERLFVHMYAVRRRALAENDRAANSVVDHMGIIEALETREADVAARLSREHTMRLHEHVRRAWTKLDARAAGEKNA</sequence>
<dbReference type="InterPro" id="IPR011711">
    <property type="entry name" value="GntR_C"/>
</dbReference>
<dbReference type="Pfam" id="PF00392">
    <property type="entry name" value="GntR"/>
    <property type="match status" value="1"/>
</dbReference>
<dbReference type="InterPro" id="IPR000485">
    <property type="entry name" value="AsnC-type_HTH_dom"/>
</dbReference>
<dbReference type="SMART" id="SM00345">
    <property type="entry name" value="HTH_GNTR"/>
    <property type="match status" value="1"/>
</dbReference>
<keyword evidence="6" id="KW-1185">Reference proteome</keyword>
<dbReference type="PROSITE" id="PS50949">
    <property type="entry name" value="HTH_GNTR"/>
    <property type="match status" value="1"/>
</dbReference>
<keyword evidence="1" id="KW-0805">Transcription regulation</keyword>
<name>A0A6P1SXD0_9RHOB</name>
<organism evidence="5 6">
    <name type="scientific">Algicella marina</name>
    <dbReference type="NCBI Taxonomy" id="2683284"/>
    <lineage>
        <taxon>Bacteria</taxon>
        <taxon>Pseudomonadati</taxon>
        <taxon>Pseudomonadota</taxon>
        <taxon>Alphaproteobacteria</taxon>
        <taxon>Rhodobacterales</taxon>
        <taxon>Paracoccaceae</taxon>
        <taxon>Algicella</taxon>
    </lineage>
</organism>